<accession>A0A6J5LS32</accession>
<proteinExistence type="predicted"/>
<dbReference type="EMBL" id="LR796327">
    <property type="protein sequence ID" value="CAB4136971.1"/>
    <property type="molecule type" value="Genomic_DNA"/>
</dbReference>
<feature type="region of interest" description="Disordered" evidence="1">
    <location>
        <begin position="65"/>
        <end position="99"/>
    </location>
</feature>
<feature type="compositionally biased region" description="Low complexity" evidence="1">
    <location>
        <begin position="65"/>
        <end position="76"/>
    </location>
</feature>
<evidence type="ECO:0000256" key="1">
    <source>
        <dbReference type="SAM" id="MobiDB-lite"/>
    </source>
</evidence>
<protein>
    <submittedName>
        <fullName evidence="2">Uncharacterized protein</fullName>
    </submittedName>
</protein>
<gene>
    <name evidence="2" type="ORF">UFOVP315_20</name>
</gene>
<reference evidence="2" key="1">
    <citation type="submission" date="2020-04" db="EMBL/GenBank/DDBJ databases">
        <authorList>
            <person name="Chiriac C."/>
            <person name="Salcher M."/>
            <person name="Ghai R."/>
            <person name="Kavagutti S V."/>
        </authorList>
    </citation>
    <scope>NUCLEOTIDE SEQUENCE</scope>
</reference>
<name>A0A6J5LS32_9CAUD</name>
<organism evidence="2">
    <name type="scientific">uncultured Caudovirales phage</name>
    <dbReference type="NCBI Taxonomy" id="2100421"/>
    <lineage>
        <taxon>Viruses</taxon>
        <taxon>Duplodnaviria</taxon>
        <taxon>Heunggongvirae</taxon>
        <taxon>Uroviricota</taxon>
        <taxon>Caudoviricetes</taxon>
        <taxon>Peduoviridae</taxon>
        <taxon>Maltschvirus</taxon>
        <taxon>Maltschvirus maltsch</taxon>
    </lineage>
</organism>
<sequence>MAIHIRNSFPIDPDSPRLEVRTMPDAEGNYSIVASVKPQESTTISPGAFQFELISNVSTIETAAEPVAEPETVNPVDPTPVTEPATTVDGNAAEVQPAA</sequence>
<evidence type="ECO:0000313" key="2">
    <source>
        <dbReference type="EMBL" id="CAB4136971.1"/>
    </source>
</evidence>